<dbReference type="Pfam" id="PF02778">
    <property type="entry name" value="tRNA_int_endo_N"/>
    <property type="match status" value="1"/>
</dbReference>
<organism evidence="10">
    <name type="scientific">Lepeophtheirus salmonis</name>
    <name type="common">Salmon louse</name>
    <name type="synonym">Caligus salmonis</name>
    <dbReference type="NCBI Taxonomy" id="72036"/>
    <lineage>
        <taxon>Eukaryota</taxon>
        <taxon>Metazoa</taxon>
        <taxon>Ecdysozoa</taxon>
        <taxon>Arthropoda</taxon>
        <taxon>Crustacea</taxon>
        <taxon>Multicrustacea</taxon>
        <taxon>Hexanauplia</taxon>
        <taxon>Copepoda</taxon>
        <taxon>Siphonostomatoida</taxon>
        <taxon>Caligidae</taxon>
        <taxon>Lepeophtheirus</taxon>
    </lineage>
</organism>
<evidence type="ECO:0000256" key="3">
    <source>
        <dbReference type="ARBA" id="ARBA00022694"/>
    </source>
</evidence>
<dbReference type="OrthoDB" id="10249562at2759"/>
<dbReference type="InterPro" id="IPR011856">
    <property type="entry name" value="tRNA_endonuc-like_dom_sf"/>
</dbReference>
<sequence>MSKHIFTEPRRKRTNQVLKQPLPIGIYNSIAHLPLNEQSAYVGDLTEKGVVVVEDPHHRLMEFGFFGTSMINNSSRKNKRQSAEHDANLLHIQTVIPNFSSINKNENTSSDSNKEFTDRSKVFLNHYEAFFLCYAIGCLQIKKFNGDWMKIEEVWNYFMSKCEDFSTKYCTYHHFRAKGWVVKNGLKFGADFLLYKWGPPFFHASYSVLVLQDKNISWREVAKLNRVSESVAKELIMVTVTRKKNIADQDLCDFSEYFSNVKVEEVLVKRWIPT</sequence>
<feature type="active site" evidence="7">
    <location>
        <position position="203"/>
    </location>
</feature>
<proteinExistence type="inferred from homology"/>
<feature type="non-terminal residue" evidence="10">
    <location>
        <position position="274"/>
    </location>
</feature>
<dbReference type="CDD" id="cd22363">
    <property type="entry name" value="tRNA-intron_lyase_C"/>
    <property type="match status" value="1"/>
</dbReference>
<dbReference type="GO" id="GO:0000213">
    <property type="term" value="F:tRNA-intron lyase activity"/>
    <property type="evidence" value="ECO:0007669"/>
    <property type="project" value="UniProtKB-EC"/>
</dbReference>
<dbReference type="PANTHER" id="PTHR21227:SF0">
    <property type="entry name" value="TRNA-SPLICING ENDONUCLEASE SUBUNIT SEN2"/>
    <property type="match status" value="1"/>
</dbReference>
<feature type="domain" description="tRNA intron endonuclease N-terminal" evidence="9">
    <location>
        <begin position="48"/>
        <end position="155"/>
    </location>
</feature>
<evidence type="ECO:0000256" key="5">
    <source>
        <dbReference type="ARBA" id="ARBA00032432"/>
    </source>
</evidence>
<feature type="active site" evidence="7">
    <location>
        <position position="233"/>
    </location>
</feature>
<evidence type="ECO:0000256" key="7">
    <source>
        <dbReference type="PIRSR" id="PIRSR011789-1"/>
    </source>
</evidence>
<evidence type="ECO:0000256" key="4">
    <source>
        <dbReference type="ARBA" id="ARBA00023239"/>
    </source>
</evidence>
<dbReference type="InterPro" id="IPR016589">
    <property type="entry name" value="tRNA_splic_SEN2"/>
</dbReference>
<evidence type="ECO:0000256" key="1">
    <source>
        <dbReference type="ARBA" id="ARBA00008078"/>
    </source>
</evidence>
<protein>
    <recommendedName>
        <fullName evidence="2">tRNA-intron lyase</fullName>
        <ecNumber evidence="2">4.6.1.16</ecNumber>
    </recommendedName>
    <alternativeName>
        <fullName evidence="5">tRNA-intron endonuclease Sen2</fullName>
    </alternativeName>
</protein>
<keyword evidence="3" id="KW-0819">tRNA processing</keyword>
<dbReference type="InterPro" id="IPR006676">
    <property type="entry name" value="tRNA_splic"/>
</dbReference>
<evidence type="ECO:0000256" key="6">
    <source>
        <dbReference type="ARBA" id="ARBA00034031"/>
    </source>
</evidence>
<dbReference type="GO" id="GO:0000379">
    <property type="term" value="P:tRNA-type intron splice site recognition and cleavage"/>
    <property type="evidence" value="ECO:0007669"/>
    <property type="project" value="TreeGrafter"/>
</dbReference>
<dbReference type="InterPro" id="IPR006678">
    <property type="entry name" value="tRNA_intron_Endonuc_N"/>
</dbReference>
<dbReference type="SUPFAM" id="SSF53032">
    <property type="entry name" value="tRNA-intron endonuclease catalytic domain-like"/>
    <property type="match status" value="1"/>
</dbReference>
<dbReference type="GO" id="GO:0005737">
    <property type="term" value="C:cytoplasm"/>
    <property type="evidence" value="ECO:0007669"/>
    <property type="project" value="TreeGrafter"/>
</dbReference>
<dbReference type="Pfam" id="PF01974">
    <property type="entry name" value="tRNA_int_endo"/>
    <property type="match status" value="1"/>
</dbReference>
<dbReference type="InterPro" id="IPR036167">
    <property type="entry name" value="tRNA_intron_Endo_cat-like_sf"/>
</dbReference>
<dbReference type="GO" id="GO:0003676">
    <property type="term" value="F:nucleic acid binding"/>
    <property type="evidence" value="ECO:0007669"/>
    <property type="project" value="InterPro"/>
</dbReference>
<evidence type="ECO:0000259" key="9">
    <source>
        <dbReference type="Pfam" id="PF02778"/>
    </source>
</evidence>
<comment type="similarity">
    <text evidence="1">Belongs to the tRNA-intron endonuclease family.</text>
</comment>
<dbReference type="EC" id="4.6.1.16" evidence="2"/>
<dbReference type="PIRSF" id="PIRSF011789">
    <property type="entry name" value="tRNA_splic_SEN2"/>
    <property type="match status" value="1"/>
</dbReference>
<name>A0A0K2UPJ2_LEPSM</name>
<dbReference type="EMBL" id="HACA01022624">
    <property type="protein sequence ID" value="CDW39985.1"/>
    <property type="molecule type" value="Transcribed_RNA"/>
</dbReference>
<evidence type="ECO:0000313" key="10">
    <source>
        <dbReference type="EMBL" id="CDW39985.1"/>
    </source>
</evidence>
<comment type="catalytic activity">
    <reaction evidence="6">
        <text>pretRNA = a 3'-half-tRNA molecule with a 5'-OH end + a 5'-half-tRNA molecule with a 2',3'-cyclic phosphate end + an intron with a 2',3'-cyclic phosphate and a 5'-hydroxyl terminus.</text>
        <dbReference type="EC" id="4.6.1.16"/>
    </reaction>
</comment>
<evidence type="ECO:0000256" key="2">
    <source>
        <dbReference type="ARBA" id="ARBA00012573"/>
    </source>
</evidence>
<feature type="active site" evidence="7">
    <location>
        <position position="195"/>
    </location>
</feature>
<dbReference type="AlphaFoldDB" id="A0A0K2UPJ2"/>
<dbReference type="Gene3D" id="3.40.1350.10">
    <property type="match status" value="1"/>
</dbReference>
<dbReference type="InterPro" id="IPR006677">
    <property type="entry name" value="tRNA_intron_Endonuc_cat-like"/>
</dbReference>
<dbReference type="PANTHER" id="PTHR21227">
    <property type="entry name" value="TRNA-SPLICING ENDONUCLEASE SUBUNIT SEN2"/>
    <property type="match status" value="1"/>
</dbReference>
<keyword evidence="4" id="KW-0456">Lyase</keyword>
<feature type="domain" description="tRNA intron endonuclease catalytic" evidence="8">
    <location>
        <begin position="165"/>
        <end position="246"/>
    </location>
</feature>
<reference evidence="10" key="1">
    <citation type="submission" date="2014-05" db="EMBL/GenBank/DDBJ databases">
        <authorList>
            <person name="Chronopoulou M."/>
        </authorList>
    </citation>
    <scope>NUCLEOTIDE SEQUENCE</scope>
    <source>
        <tissue evidence="10">Whole organism</tissue>
    </source>
</reference>
<accession>A0A0K2UPJ2</accession>
<dbReference type="NCBIfam" id="TIGR00324">
    <property type="entry name" value="endA"/>
    <property type="match status" value="1"/>
</dbReference>
<evidence type="ECO:0000259" key="8">
    <source>
        <dbReference type="Pfam" id="PF01974"/>
    </source>
</evidence>
<dbReference type="GO" id="GO:0000214">
    <property type="term" value="C:tRNA-intron endonuclease complex"/>
    <property type="evidence" value="ECO:0007669"/>
    <property type="project" value="InterPro"/>
</dbReference>